<reference evidence="4" key="2">
    <citation type="submission" date="2020-10" db="UniProtKB">
        <authorList>
            <consortium name="WormBaseParasite"/>
        </authorList>
    </citation>
    <scope>IDENTIFICATION</scope>
</reference>
<evidence type="ECO:0000259" key="2">
    <source>
        <dbReference type="PROSITE" id="PS50249"/>
    </source>
</evidence>
<dbReference type="GO" id="GO:0072546">
    <property type="term" value="C:EMC complex"/>
    <property type="evidence" value="ECO:0007669"/>
    <property type="project" value="InterPro"/>
</dbReference>
<keyword evidence="3" id="KW-1185">Reference proteome</keyword>
<dbReference type="InterPro" id="IPR005366">
    <property type="entry name" value="EMC8/9"/>
</dbReference>
<name>A0A7E4ZQF4_PANRE</name>
<protein>
    <submittedName>
        <fullName evidence="4">MPN domain-containing protein</fullName>
    </submittedName>
</protein>
<dbReference type="InterPro" id="IPR037518">
    <property type="entry name" value="MPN"/>
</dbReference>
<dbReference type="PANTHER" id="PTHR12941">
    <property type="entry name" value="ER MEMBRANE PROTEIN COMPLEX"/>
    <property type="match status" value="1"/>
</dbReference>
<dbReference type="CDD" id="cd08060">
    <property type="entry name" value="MPN_UPF0172"/>
    <property type="match status" value="1"/>
</dbReference>
<reference evidence="3" key="1">
    <citation type="journal article" date="2013" name="Genetics">
        <title>The draft genome and transcriptome of Panagrellus redivivus are shaped by the harsh demands of a free-living lifestyle.</title>
        <authorList>
            <person name="Srinivasan J."/>
            <person name="Dillman A.R."/>
            <person name="Macchietto M.G."/>
            <person name="Heikkinen L."/>
            <person name="Lakso M."/>
            <person name="Fracchia K.M."/>
            <person name="Antoshechkin I."/>
            <person name="Mortazavi A."/>
            <person name="Wong G."/>
            <person name="Sternberg P.W."/>
        </authorList>
    </citation>
    <scope>NUCLEOTIDE SEQUENCE [LARGE SCALE GENOMIC DNA]</scope>
    <source>
        <strain evidence="3">MT8872</strain>
    </source>
</reference>
<comment type="similarity">
    <text evidence="1">Belongs to the EMC8/EMC9 family.</text>
</comment>
<feature type="domain" description="MPN" evidence="2">
    <location>
        <begin position="2"/>
        <end position="135"/>
    </location>
</feature>
<organism evidence="3 4">
    <name type="scientific">Panagrellus redivivus</name>
    <name type="common">Microworm</name>
    <dbReference type="NCBI Taxonomy" id="6233"/>
    <lineage>
        <taxon>Eukaryota</taxon>
        <taxon>Metazoa</taxon>
        <taxon>Ecdysozoa</taxon>
        <taxon>Nematoda</taxon>
        <taxon>Chromadorea</taxon>
        <taxon>Rhabditida</taxon>
        <taxon>Tylenchina</taxon>
        <taxon>Panagrolaimomorpha</taxon>
        <taxon>Panagrolaimoidea</taxon>
        <taxon>Panagrolaimidae</taxon>
        <taxon>Panagrellus</taxon>
    </lineage>
</organism>
<proteinExistence type="inferred from homology"/>
<dbReference type="PANTHER" id="PTHR12941:SF10">
    <property type="entry name" value="ER MEMBRANE PROTEIN COMPLEX SUBUNIT 8_9 HOMOLOG"/>
    <property type="match status" value="1"/>
</dbReference>
<dbReference type="WBParaSite" id="Pan_g11274.t1">
    <property type="protein sequence ID" value="Pan_g11274.t1"/>
    <property type="gene ID" value="Pan_g11274"/>
</dbReference>
<dbReference type="PROSITE" id="PS50249">
    <property type="entry name" value="MPN"/>
    <property type="match status" value="1"/>
</dbReference>
<evidence type="ECO:0000313" key="3">
    <source>
        <dbReference type="Proteomes" id="UP000492821"/>
    </source>
</evidence>
<dbReference type="Pfam" id="PF03665">
    <property type="entry name" value="UPF0172"/>
    <property type="match status" value="1"/>
</dbReference>
<evidence type="ECO:0000256" key="1">
    <source>
        <dbReference type="ARBA" id="ARBA00007461"/>
    </source>
</evidence>
<sequence>MAEISAVAYSKIVLHAVKYPHSAVRGFLLGKRHGQEPPIIVDVIPALHGSLLSAPLEALLITLDTYVSDHKLQIVGIYFANESNDDKSFDESFAKVAEKLHTIYPQPVALQVDASKLSLNSNSQCLKAFSYENKAWKSISSFLTNEDVGLAAVSAAIESKLYRELTDFEGHLDDPNADVFNTDLTTKIRQLIE</sequence>
<accession>A0A7E4ZQF4</accession>
<evidence type="ECO:0000313" key="4">
    <source>
        <dbReference type="WBParaSite" id="Pan_g11274.t1"/>
    </source>
</evidence>
<dbReference type="AlphaFoldDB" id="A0A7E4ZQF4"/>
<dbReference type="Proteomes" id="UP000492821">
    <property type="component" value="Unassembled WGS sequence"/>
</dbReference>